<organism evidence="1 2">
    <name type="scientific">Vaccinium darrowii</name>
    <dbReference type="NCBI Taxonomy" id="229202"/>
    <lineage>
        <taxon>Eukaryota</taxon>
        <taxon>Viridiplantae</taxon>
        <taxon>Streptophyta</taxon>
        <taxon>Embryophyta</taxon>
        <taxon>Tracheophyta</taxon>
        <taxon>Spermatophyta</taxon>
        <taxon>Magnoliopsida</taxon>
        <taxon>eudicotyledons</taxon>
        <taxon>Gunneridae</taxon>
        <taxon>Pentapetalae</taxon>
        <taxon>asterids</taxon>
        <taxon>Ericales</taxon>
        <taxon>Ericaceae</taxon>
        <taxon>Vaccinioideae</taxon>
        <taxon>Vaccinieae</taxon>
        <taxon>Vaccinium</taxon>
    </lineage>
</organism>
<name>A0ACB7X5B2_9ERIC</name>
<accession>A0ACB7X5B2</accession>
<reference evidence="1 2" key="1">
    <citation type="journal article" date="2021" name="Hortic Res">
        <title>High-quality reference genome and annotation aids understanding of berry development for evergreen blueberry (Vaccinium darrowii).</title>
        <authorList>
            <person name="Yu J."/>
            <person name="Hulse-Kemp A.M."/>
            <person name="Babiker E."/>
            <person name="Staton M."/>
        </authorList>
    </citation>
    <scope>NUCLEOTIDE SEQUENCE [LARGE SCALE GENOMIC DNA]</scope>
    <source>
        <strain evidence="2">cv. NJ 8807/NJ 8810</strain>
        <tissue evidence="1">Young leaf</tissue>
    </source>
</reference>
<sequence length="141" mass="15889">MLDKRQPENFAYECYRRETYVRTYSSIINPIYDQSMWIHSDSDAIMPPPLKRPSGRPKRGRKKGPNEVKETNVVRTHGTLKCGNCQQYGHNTRTCKLRGTTKGRGRGRGTASVGAGNSQTSGITLDNSRPKVRMTSILVYP</sequence>
<comment type="caution">
    <text evidence="1">The sequence shown here is derived from an EMBL/GenBank/DDBJ whole genome shotgun (WGS) entry which is preliminary data.</text>
</comment>
<dbReference type="EMBL" id="CM037152">
    <property type="protein sequence ID" value="KAH7835864.1"/>
    <property type="molecule type" value="Genomic_DNA"/>
</dbReference>
<evidence type="ECO:0000313" key="1">
    <source>
        <dbReference type="EMBL" id="KAH7835864.1"/>
    </source>
</evidence>
<gene>
    <name evidence="1" type="ORF">Vadar_030635</name>
</gene>
<proteinExistence type="predicted"/>
<evidence type="ECO:0000313" key="2">
    <source>
        <dbReference type="Proteomes" id="UP000828048"/>
    </source>
</evidence>
<protein>
    <submittedName>
        <fullName evidence="1">Uncharacterized protein</fullName>
    </submittedName>
</protein>
<dbReference type="Proteomes" id="UP000828048">
    <property type="component" value="Chromosome 2"/>
</dbReference>
<keyword evidence="2" id="KW-1185">Reference proteome</keyword>